<dbReference type="EMBL" id="LR796924">
    <property type="protein sequence ID" value="CAB4174969.1"/>
    <property type="molecule type" value="Genomic_DNA"/>
</dbReference>
<reference evidence="6" key="1">
    <citation type="submission" date="2020-05" db="EMBL/GenBank/DDBJ databases">
        <authorList>
            <person name="Chiriac C."/>
            <person name="Salcher M."/>
            <person name="Ghai R."/>
            <person name="Kavagutti S V."/>
        </authorList>
    </citation>
    <scope>NUCLEOTIDE SEQUENCE</scope>
</reference>
<keyword evidence="1" id="KW-1133">Transmembrane helix</keyword>
<feature type="transmembrane region" description="Helical" evidence="1">
    <location>
        <begin position="7"/>
        <end position="23"/>
    </location>
</feature>
<evidence type="ECO:0000313" key="6">
    <source>
        <dbReference type="EMBL" id="CAB4193220.1"/>
    </source>
</evidence>
<sequence length="48" mass="5732">MRLTRRGKIVVALILIAIFFWLMDITTPNECKVPLDSMTQWCKDFRYP</sequence>
<dbReference type="EMBL" id="LR798433">
    <property type="protein sequence ID" value="CAB5231531.1"/>
    <property type="molecule type" value="Genomic_DNA"/>
</dbReference>
<organism evidence="6">
    <name type="scientific">uncultured Caudovirales phage</name>
    <dbReference type="NCBI Taxonomy" id="2100421"/>
    <lineage>
        <taxon>Viruses</taxon>
        <taxon>Duplodnaviria</taxon>
        <taxon>Heunggongvirae</taxon>
        <taxon>Uroviricota</taxon>
        <taxon>Caudoviricetes</taxon>
        <taxon>Peduoviridae</taxon>
        <taxon>Maltschvirus</taxon>
        <taxon>Maltschvirus maltsch</taxon>
    </lineage>
</organism>
<accession>A0A6J5R6S4</accession>
<evidence type="ECO:0000256" key="1">
    <source>
        <dbReference type="SAM" id="Phobius"/>
    </source>
</evidence>
<proteinExistence type="predicted"/>
<evidence type="ECO:0000313" key="4">
    <source>
        <dbReference type="EMBL" id="CAB4179274.1"/>
    </source>
</evidence>
<dbReference type="EMBL" id="LR797196">
    <property type="protein sequence ID" value="CAB4193220.1"/>
    <property type="molecule type" value="Genomic_DNA"/>
</dbReference>
<dbReference type="EMBL" id="LR796798">
    <property type="protein sequence ID" value="CAB4167005.1"/>
    <property type="molecule type" value="Genomic_DNA"/>
</dbReference>
<keyword evidence="1" id="KW-0472">Membrane</keyword>
<evidence type="ECO:0000313" key="3">
    <source>
        <dbReference type="EMBL" id="CAB4174969.1"/>
    </source>
</evidence>
<name>A0A6J5R6S4_9CAUD</name>
<dbReference type="EMBL" id="LR796979">
    <property type="protein sequence ID" value="CAB4179274.1"/>
    <property type="molecule type" value="Genomic_DNA"/>
</dbReference>
<protein>
    <submittedName>
        <fullName evidence="6">Uncharacterized protein</fullName>
    </submittedName>
</protein>
<evidence type="ECO:0000313" key="7">
    <source>
        <dbReference type="EMBL" id="CAB5231531.1"/>
    </source>
</evidence>
<evidence type="ECO:0000313" key="2">
    <source>
        <dbReference type="EMBL" id="CAB4167005.1"/>
    </source>
</evidence>
<evidence type="ECO:0000313" key="5">
    <source>
        <dbReference type="EMBL" id="CAB4189098.1"/>
    </source>
</evidence>
<dbReference type="EMBL" id="LR797132">
    <property type="protein sequence ID" value="CAB4189098.1"/>
    <property type="molecule type" value="Genomic_DNA"/>
</dbReference>
<gene>
    <name evidence="4" type="ORF">UFOVP1034_54</name>
    <name evidence="5" type="ORF">UFOVP1177_54</name>
    <name evidence="6" type="ORF">UFOVP1243_41</name>
    <name evidence="7" type="ORF">UFOVP1581_104</name>
    <name evidence="2" type="ORF">UFOVP854_104</name>
    <name evidence="3" type="ORF">UFOVP964_104</name>
</gene>
<keyword evidence="1" id="KW-0812">Transmembrane</keyword>